<name>A0AAD9G7H6_BABDI</name>
<organism evidence="1 2">
    <name type="scientific">Babesia divergens</name>
    <dbReference type="NCBI Taxonomy" id="32595"/>
    <lineage>
        <taxon>Eukaryota</taxon>
        <taxon>Sar</taxon>
        <taxon>Alveolata</taxon>
        <taxon>Apicomplexa</taxon>
        <taxon>Aconoidasida</taxon>
        <taxon>Piroplasmida</taxon>
        <taxon>Babesiidae</taxon>
        <taxon>Babesia</taxon>
    </lineage>
</organism>
<sequence length="63" mass="6951">MINADNLEAKCNNNYKQKLWVLGIEIMEEVEEWVQGMPCSTISSLPGPGPMPMAVAPVVLCEM</sequence>
<evidence type="ECO:0000313" key="1">
    <source>
        <dbReference type="EMBL" id="KAK1933250.1"/>
    </source>
</evidence>
<gene>
    <name evidence="1" type="ORF">X943_002874</name>
</gene>
<comment type="caution">
    <text evidence="1">The sequence shown here is derived from an EMBL/GenBank/DDBJ whole genome shotgun (WGS) entry which is preliminary data.</text>
</comment>
<protein>
    <submittedName>
        <fullName evidence="1">Uncharacterized protein</fullName>
    </submittedName>
</protein>
<dbReference type="EMBL" id="JAHBMH010000073">
    <property type="protein sequence ID" value="KAK1933250.1"/>
    <property type="molecule type" value="Genomic_DNA"/>
</dbReference>
<reference evidence="1" key="2">
    <citation type="submission" date="2021-05" db="EMBL/GenBank/DDBJ databases">
        <authorList>
            <person name="Pain A."/>
        </authorList>
    </citation>
    <scope>NUCLEOTIDE SEQUENCE</scope>
    <source>
        <strain evidence="1">1802A</strain>
    </source>
</reference>
<evidence type="ECO:0000313" key="2">
    <source>
        <dbReference type="Proteomes" id="UP001195914"/>
    </source>
</evidence>
<keyword evidence="2" id="KW-1185">Reference proteome</keyword>
<accession>A0AAD9G7H6</accession>
<dbReference type="Proteomes" id="UP001195914">
    <property type="component" value="Unassembled WGS sequence"/>
</dbReference>
<proteinExistence type="predicted"/>
<reference evidence="1" key="1">
    <citation type="journal article" date="2014" name="Nucleic Acids Res.">
        <title>The evolutionary dynamics of variant antigen genes in Babesia reveal a history of genomic innovation underlying host-parasite interaction.</title>
        <authorList>
            <person name="Jackson A.P."/>
            <person name="Otto T.D."/>
            <person name="Darby A."/>
            <person name="Ramaprasad A."/>
            <person name="Xia D."/>
            <person name="Echaide I.E."/>
            <person name="Farber M."/>
            <person name="Gahlot S."/>
            <person name="Gamble J."/>
            <person name="Gupta D."/>
            <person name="Gupta Y."/>
            <person name="Jackson L."/>
            <person name="Malandrin L."/>
            <person name="Malas T.B."/>
            <person name="Moussa E."/>
            <person name="Nair M."/>
            <person name="Reid A.J."/>
            <person name="Sanders M."/>
            <person name="Sharma J."/>
            <person name="Tracey A."/>
            <person name="Quail M.A."/>
            <person name="Weir W."/>
            <person name="Wastling J.M."/>
            <person name="Hall N."/>
            <person name="Willadsen P."/>
            <person name="Lingelbach K."/>
            <person name="Shiels B."/>
            <person name="Tait A."/>
            <person name="Berriman M."/>
            <person name="Allred D.R."/>
            <person name="Pain A."/>
        </authorList>
    </citation>
    <scope>NUCLEOTIDE SEQUENCE</scope>
    <source>
        <strain evidence="1">1802A</strain>
    </source>
</reference>
<dbReference type="AlphaFoldDB" id="A0AAD9G7H6"/>